<feature type="binding site" description="axial binding residue" evidence="6">
    <location>
        <position position="496"/>
    </location>
    <ligand>
        <name>heme</name>
        <dbReference type="ChEBI" id="CHEBI:30413"/>
    </ligand>
    <ligandPart>
        <name>Fe</name>
        <dbReference type="ChEBI" id="CHEBI:18248"/>
    </ligandPart>
</feature>
<dbReference type="PANTHER" id="PTHR24305:SF166">
    <property type="entry name" value="CYTOCHROME P450 12A4, MITOCHONDRIAL-RELATED"/>
    <property type="match status" value="1"/>
</dbReference>
<evidence type="ECO:0000256" key="2">
    <source>
        <dbReference type="ARBA" id="ARBA00010617"/>
    </source>
</evidence>
<dbReference type="Gene3D" id="1.10.630.10">
    <property type="entry name" value="Cytochrome P450"/>
    <property type="match status" value="1"/>
</dbReference>
<evidence type="ECO:0000256" key="3">
    <source>
        <dbReference type="ARBA" id="ARBA00022617"/>
    </source>
</evidence>
<organism evidence="8 9">
    <name type="scientific">Colletotrichum trifolii</name>
    <dbReference type="NCBI Taxonomy" id="5466"/>
    <lineage>
        <taxon>Eukaryota</taxon>
        <taxon>Fungi</taxon>
        <taxon>Dikarya</taxon>
        <taxon>Ascomycota</taxon>
        <taxon>Pezizomycotina</taxon>
        <taxon>Sordariomycetes</taxon>
        <taxon>Hypocreomycetidae</taxon>
        <taxon>Glomerellales</taxon>
        <taxon>Glomerellaceae</taxon>
        <taxon>Colletotrichum</taxon>
        <taxon>Colletotrichum orbiculare species complex</taxon>
    </lineage>
</organism>
<comment type="caution">
    <text evidence="8">The sequence shown here is derived from an EMBL/GenBank/DDBJ whole genome shotgun (WGS) entry which is preliminary data.</text>
</comment>
<dbReference type="AlphaFoldDB" id="A0A4R8QG07"/>
<keyword evidence="9" id="KW-1185">Reference proteome</keyword>
<reference evidence="8 9" key="1">
    <citation type="submission" date="2018-12" db="EMBL/GenBank/DDBJ databases">
        <title>Genome sequence and assembly of Colletotrichum trifolii.</title>
        <authorList>
            <person name="Gan P."/>
            <person name="Shirasu K."/>
        </authorList>
    </citation>
    <scope>NUCLEOTIDE SEQUENCE [LARGE SCALE GENOMIC DNA]</scope>
    <source>
        <strain evidence="8 9">543-2</strain>
    </source>
</reference>
<dbReference type="InterPro" id="IPR002401">
    <property type="entry name" value="Cyt_P450_E_grp-I"/>
</dbReference>
<dbReference type="InterPro" id="IPR001128">
    <property type="entry name" value="Cyt_P450"/>
</dbReference>
<accession>A0A4R8QG07</accession>
<gene>
    <name evidence="8" type="ORF">CTRI78_v011040</name>
</gene>
<dbReference type="PRINTS" id="PR00463">
    <property type="entry name" value="EP450I"/>
</dbReference>
<dbReference type="PROSITE" id="PS00086">
    <property type="entry name" value="CYTOCHROME_P450"/>
    <property type="match status" value="1"/>
</dbReference>
<dbReference type="Proteomes" id="UP000295703">
    <property type="component" value="Unassembled WGS sequence"/>
</dbReference>
<name>A0A4R8QG07_COLTR</name>
<protein>
    <submittedName>
        <fullName evidence="8">Cyrochrome P450 monooxygenase</fullName>
    </submittedName>
</protein>
<keyword evidence="7" id="KW-0560">Oxidoreductase</keyword>
<dbReference type="EMBL" id="RYZW01000216">
    <property type="protein sequence ID" value="TDZ37752.1"/>
    <property type="molecule type" value="Genomic_DNA"/>
</dbReference>
<sequence>MDQAPAGPRTATSQPDGTWSDVAGTYPPIPVAIAWPSVPHLLQSVVALCLLYGTVLATYRITCHPLAAIPGPRLAAATFWYEIWFDVVRWGRYTHEIKRMHEVYGPIIRINPDEVHCSDPNFINTLYGSGGKRRDKSSLFVAGFPSDLQLGGFGTLDHDHHRTRRSAASRHFSRAQIQKLERMAHAAAQRLCDKFLAHRRHGPFDIAAAYSCYTADIISEYCFGEPFGFLRQPGWDPNFREAVYAMFHLIHIMRHFPFVAWLVDRVPMSVINAVSENIGALAYHSKVKLPMMVRQAKAAYNAGLQMNQNTVLFSLLSSNLPAEEKTEERLSGEANVFLAAGTETTATALSLCTYHLLKNPEIVAKTRAELLAVVKNPEALPDWLVLERLPYLTAVIKETLRLMYGLSSRLPRIAPDEDVLYQGTWIPPAMTQAVSVRHVIPRGYAIGMSAYLVHTDERLFPNPAKFAPERWLLRDGRKDRRLERYLLTFSRGSRQCLGMQYVFAIPSVVTQFMHPADRRAFDRLAYCELYIAVAALILKATDNMRLFDTTDADVVYDFDLALGMPKRGGKGIRVNMS</sequence>
<keyword evidence="7 8" id="KW-0503">Monooxygenase</keyword>
<keyword evidence="3 6" id="KW-0349">Heme</keyword>
<dbReference type="STRING" id="5466.A0A4R8QG07"/>
<dbReference type="GO" id="GO:0004497">
    <property type="term" value="F:monooxygenase activity"/>
    <property type="evidence" value="ECO:0007669"/>
    <property type="project" value="UniProtKB-KW"/>
</dbReference>
<dbReference type="InterPro" id="IPR050121">
    <property type="entry name" value="Cytochrome_P450_monoxygenase"/>
</dbReference>
<evidence type="ECO:0000256" key="1">
    <source>
        <dbReference type="ARBA" id="ARBA00001971"/>
    </source>
</evidence>
<evidence type="ECO:0000256" key="5">
    <source>
        <dbReference type="ARBA" id="ARBA00023004"/>
    </source>
</evidence>
<comment type="cofactor">
    <cofactor evidence="1 6">
        <name>heme</name>
        <dbReference type="ChEBI" id="CHEBI:30413"/>
    </cofactor>
</comment>
<dbReference type="Pfam" id="PF00067">
    <property type="entry name" value="p450"/>
    <property type="match status" value="1"/>
</dbReference>
<proteinExistence type="inferred from homology"/>
<keyword evidence="5 6" id="KW-0408">Iron</keyword>
<dbReference type="PRINTS" id="PR00385">
    <property type="entry name" value="P450"/>
</dbReference>
<dbReference type="GO" id="GO:0020037">
    <property type="term" value="F:heme binding"/>
    <property type="evidence" value="ECO:0007669"/>
    <property type="project" value="InterPro"/>
</dbReference>
<dbReference type="CDD" id="cd11062">
    <property type="entry name" value="CYP58-like"/>
    <property type="match status" value="1"/>
</dbReference>
<evidence type="ECO:0000256" key="7">
    <source>
        <dbReference type="RuleBase" id="RU000461"/>
    </source>
</evidence>
<dbReference type="SUPFAM" id="SSF48264">
    <property type="entry name" value="Cytochrome P450"/>
    <property type="match status" value="1"/>
</dbReference>
<evidence type="ECO:0000313" key="8">
    <source>
        <dbReference type="EMBL" id="TDZ37752.1"/>
    </source>
</evidence>
<dbReference type="InterPro" id="IPR036396">
    <property type="entry name" value="Cyt_P450_sf"/>
</dbReference>
<dbReference type="InterPro" id="IPR017972">
    <property type="entry name" value="Cyt_P450_CS"/>
</dbReference>
<dbReference type="GO" id="GO:0016705">
    <property type="term" value="F:oxidoreductase activity, acting on paired donors, with incorporation or reduction of molecular oxygen"/>
    <property type="evidence" value="ECO:0007669"/>
    <property type="project" value="InterPro"/>
</dbReference>
<evidence type="ECO:0000313" key="9">
    <source>
        <dbReference type="Proteomes" id="UP000295703"/>
    </source>
</evidence>
<dbReference type="GO" id="GO:0005506">
    <property type="term" value="F:iron ion binding"/>
    <property type="evidence" value="ECO:0007669"/>
    <property type="project" value="InterPro"/>
</dbReference>
<comment type="similarity">
    <text evidence="2 7">Belongs to the cytochrome P450 family.</text>
</comment>
<evidence type="ECO:0000256" key="6">
    <source>
        <dbReference type="PIRSR" id="PIRSR602401-1"/>
    </source>
</evidence>
<keyword evidence="4 6" id="KW-0479">Metal-binding</keyword>
<dbReference type="PANTHER" id="PTHR24305">
    <property type="entry name" value="CYTOCHROME P450"/>
    <property type="match status" value="1"/>
</dbReference>
<evidence type="ECO:0000256" key="4">
    <source>
        <dbReference type="ARBA" id="ARBA00022723"/>
    </source>
</evidence>